<dbReference type="GO" id="GO:0046872">
    <property type="term" value="F:metal ion binding"/>
    <property type="evidence" value="ECO:0007669"/>
    <property type="project" value="UniProtKB-KW"/>
</dbReference>
<proteinExistence type="predicted"/>
<feature type="domain" description="4Fe-4S ferredoxin-type" evidence="4">
    <location>
        <begin position="26"/>
        <end position="55"/>
    </location>
</feature>
<evidence type="ECO:0000256" key="1">
    <source>
        <dbReference type="ARBA" id="ARBA00022723"/>
    </source>
</evidence>
<evidence type="ECO:0000313" key="5">
    <source>
        <dbReference type="EMBL" id="SCM80586.1"/>
    </source>
</evidence>
<sequence length="99" mass="10830">MVILGYIYISIHTSYTLIERGVKAVMALAIKPKLCKGCGICVHFCPKAVLDLDEMGKIYAKDPDKCIICGQCELRCPDYAIKVTKEEKTSTKTDGGAAK</sequence>
<dbReference type="EMBL" id="FMJE01000003">
    <property type="protein sequence ID" value="SCM80586.1"/>
    <property type="molecule type" value="Genomic_DNA"/>
</dbReference>
<evidence type="ECO:0000259" key="4">
    <source>
        <dbReference type="PROSITE" id="PS51379"/>
    </source>
</evidence>
<keyword evidence="2" id="KW-0408">Iron</keyword>
<keyword evidence="1" id="KW-0479">Metal-binding</keyword>
<dbReference type="InterPro" id="IPR017900">
    <property type="entry name" value="4Fe4S_Fe_S_CS"/>
</dbReference>
<accession>A0A212LSZ2</accession>
<evidence type="ECO:0000256" key="3">
    <source>
        <dbReference type="ARBA" id="ARBA00023014"/>
    </source>
</evidence>
<dbReference type="PANTHER" id="PTHR43122:SF1">
    <property type="entry name" value="IRON-SULFUR-BINDING PROTEIN"/>
    <property type="match status" value="1"/>
</dbReference>
<evidence type="ECO:0000256" key="2">
    <source>
        <dbReference type="ARBA" id="ARBA00023004"/>
    </source>
</evidence>
<gene>
    <name evidence="5" type="ORF">KL86SPO_30764</name>
</gene>
<dbReference type="Gene3D" id="3.30.70.20">
    <property type="match status" value="1"/>
</dbReference>
<dbReference type="InterPro" id="IPR017896">
    <property type="entry name" value="4Fe4S_Fe-S-bd"/>
</dbReference>
<name>A0A212LSZ2_9FIRM</name>
<dbReference type="Pfam" id="PF12838">
    <property type="entry name" value="Fer4_7"/>
    <property type="match status" value="1"/>
</dbReference>
<dbReference type="PANTHER" id="PTHR43122">
    <property type="entry name" value="FERREDOXIN SUBUNIT OF PYRUVATE:FLAVODOXIN OXIDOREDUCTASE-RELATED"/>
    <property type="match status" value="1"/>
</dbReference>
<organism evidence="5">
    <name type="scientific">uncultured Sporomusa sp</name>
    <dbReference type="NCBI Taxonomy" id="307249"/>
    <lineage>
        <taxon>Bacteria</taxon>
        <taxon>Bacillati</taxon>
        <taxon>Bacillota</taxon>
        <taxon>Negativicutes</taxon>
        <taxon>Selenomonadales</taxon>
        <taxon>Sporomusaceae</taxon>
        <taxon>Sporomusa</taxon>
        <taxon>environmental samples</taxon>
    </lineage>
</organism>
<dbReference type="SUPFAM" id="SSF54862">
    <property type="entry name" value="4Fe-4S ferredoxins"/>
    <property type="match status" value="1"/>
</dbReference>
<dbReference type="AlphaFoldDB" id="A0A212LSZ2"/>
<dbReference type="PROSITE" id="PS51379">
    <property type="entry name" value="4FE4S_FER_2"/>
    <property type="match status" value="2"/>
</dbReference>
<reference evidence="5" key="1">
    <citation type="submission" date="2016-08" db="EMBL/GenBank/DDBJ databases">
        <authorList>
            <person name="Seilhamer J.J."/>
        </authorList>
    </citation>
    <scope>NUCLEOTIDE SEQUENCE</scope>
    <source>
        <strain evidence="5">86</strain>
    </source>
</reference>
<dbReference type="Gene3D" id="3.30.70.3270">
    <property type="match status" value="1"/>
</dbReference>
<keyword evidence="3" id="KW-0411">Iron-sulfur</keyword>
<feature type="domain" description="4Fe-4S ferredoxin-type" evidence="4">
    <location>
        <begin position="56"/>
        <end position="86"/>
    </location>
</feature>
<protein>
    <submittedName>
        <fullName evidence="5">Ferredoxin (Modular protein)</fullName>
    </submittedName>
</protein>
<dbReference type="GO" id="GO:0051536">
    <property type="term" value="F:iron-sulfur cluster binding"/>
    <property type="evidence" value="ECO:0007669"/>
    <property type="project" value="UniProtKB-KW"/>
</dbReference>
<dbReference type="PROSITE" id="PS00198">
    <property type="entry name" value="4FE4S_FER_1"/>
    <property type="match status" value="1"/>
</dbReference>